<feature type="compositionally biased region" description="Pro residues" evidence="4">
    <location>
        <begin position="34"/>
        <end position="56"/>
    </location>
</feature>
<evidence type="ECO:0000313" key="6">
    <source>
        <dbReference type="EMBL" id="MFB9441873.1"/>
    </source>
</evidence>
<dbReference type="InterPro" id="IPR036736">
    <property type="entry name" value="ACP-like_sf"/>
</dbReference>
<protein>
    <submittedName>
        <fullName evidence="6">Non-ribosomal peptide synthetase</fullName>
    </submittedName>
</protein>
<dbReference type="SMART" id="SM00823">
    <property type="entry name" value="PKS_PP"/>
    <property type="match status" value="3"/>
</dbReference>
<evidence type="ECO:0000313" key="7">
    <source>
        <dbReference type="Proteomes" id="UP001589608"/>
    </source>
</evidence>
<accession>A0ABV5LZC0</accession>
<dbReference type="InterPro" id="IPR029058">
    <property type="entry name" value="AB_hydrolase_fold"/>
</dbReference>
<dbReference type="PROSITE" id="PS00455">
    <property type="entry name" value="AMP_BINDING"/>
    <property type="match status" value="3"/>
</dbReference>
<dbReference type="InterPro" id="IPR001242">
    <property type="entry name" value="Condensation_dom"/>
</dbReference>
<organism evidence="6 7">
    <name type="scientific">Dactylosporangium vinaceum</name>
    <dbReference type="NCBI Taxonomy" id="53362"/>
    <lineage>
        <taxon>Bacteria</taxon>
        <taxon>Bacillati</taxon>
        <taxon>Actinomycetota</taxon>
        <taxon>Actinomycetes</taxon>
        <taxon>Micromonosporales</taxon>
        <taxon>Micromonosporaceae</taxon>
        <taxon>Dactylosporangium</taxon>
    </lineage>
</organism>
<reference evidence="6 7" key="1">
    <citation type="submission" date="2024-09" db="EMBL/GenBank/DDBJ databases">
        <authorList>
            <person name="Sun Q."/>
            <person name="Mori K."/>
        </authorList>
    </citation>
    <scope>NUCLEOTIDE SEQUENCE [LARGE SCALE GENOMIC DNA]</scope>
    <source>
        <strain evidence="6 7">JCM 3307</strain>
    </source>
</reference>
<dbReference type="Gene3D" id="3.30.300.30">
    <property type="match status" value="3"/>
</dbReference>
<comment type="cofactor">
    <cofactor evidence="1">
        <name>pantetheine 4'-phosphate</name>
        <dbReference type="ChEBI" id="CHEBI:47942"/>
    </cofactor>
</comment>
<keyword evidence="2" id="KW-0596">Phosphopantetheine</keyword>
<dbReference type="Pfam" id="PF00668">
    <property type="entry name" value="Condensation"/>
    <property type="match status" value="3"/>
</dbReference>
<dbReference type="Gene3D" id="3.30.559.30">
    <property type="entry name" value="Nonribosomal peptide synthetase, condensation domain"/>
    <property type="match status" value="3"/>
</dbReference>
<dbReference type="InterPro" id="IPR020806">
    <property type="entry name" value="PKS_PP-bd"/>
</dbReference>
<evidence type="ECO:0000256" key="2">
    <source>
        <dbReference type="ARBA" id="ARBA00022450"/>
    </source>
</evidence>
<gene>
    <name evidence="6" type="ORF">ACFFTR_02075</name>
</gene>
<proteinExistence type="predicted"/>
<dbReference type="PANTHER" id="PTHR45527:SF1">
    <property type="entry name" value="FATTY ACID SYNTHASE"/>
    <property type="match status" value="1"/>
</dbReference>
<evidence type="ECO:0000256" key="1">
    <source>
        <dbReference type="ARBA" id="ARBA00001957"/>
    </source>
</evidence>
<dbReference type="Gene3D" id="3.40.50.12780">
    <property type="entry name" value="N-terminal domain of ligase-like"/>
    <property type="match status" value="2"/>
</dbReference>
<dbReference type="Gene3D" id="3.30.559.10">
    <property type="entry name" value="Chloramphenicol acetyltransferase-like domain"/>
    <property type="match status" value="3"/>
</dbReference>
<dbReference type="Pfam" id="PF13193">
    <property type="entry name" value="AMP-binding_C"/>
    <property type="match status" value="1"/>
</dbReference>
<evidence type="ECO:0000256" key="4">
    <source>
        <dbReference type="SAM" id="MobiDB-lite"/>
    </source>
</evidence>
<dbReference type="Proteomes" id="UP001589608">
    <property type="component" value="Unassembled WGS sequence"/>
</dbReference>
<dbReference type="CDD" id="cd17646">
    <property type="entry name" value="A_NRPS_AB3403-like"/>
    <property type="match status" value="1"/>
</dbReference>
<dbReference type="Pfam" id="PF00550">
    <property type="entry name" value="PP-binding"/>
    <property type="match status" value="3"/>
</dbReference>
<comment type="caution">
    <text evidence="6">The sequence shown here is derived from an EMBL/GenBank/DDBJ whole genome shotgun (WGS) entry which is preliminary data.</text>
</comment>
<dbReference type="SUPFAM" id="SSF47336">
    <property type="entry name" value="ACP-like"/>
    <property type="match status" value="3"/>
</dbReference>
<dbReference type="RefSeq" id="WP_223092927.1">
    <property type="nucleotide sequence ID" value="NZ_CP061913.1"/>
</dbReference>
<dbReference type="Gene3D" id="2.30.38.10">
    <property type="entry name" value="Luciferase, Domain 3"/>
    <property type="match status" value="1"/>
</dbReference>
<dbReference type="CDD" id="cd05930">
    <property type="entry name" value="A_NRPS"/>
    <property type="match status" value="2"/>
</dbReference>
<dbReference type="Pfam" id="PF00501">
    <property type="entry name" value="AMP-binding"/>
    <property type="match status" value="3"/>
</dbReference>
<dbReference type="PROSITE" id="PS50075">
    <property type="entry name" value="CARRIER"/>
    <property type="match status" value="3"/>
</dbReference>
<dbReference type="EMBL" id="JBHMCA010000008">
    <property type="protein sequence ID" value="MFB9441873.1"/>
    <property type="molecule type" value="Genomic_DNA"/>
</dbReference>
<name>A0ABV5LZC0_9ACTN</name>
<keyword evidence="7" id="KW-1185">Reference proteome</keyword>
<feature type="region of interest" description="Disordered" evidence="4">
    <location>
        <begin position="1070"/>
        <end position="1091"/>
    </location>
</feature>
<evidence type="ECO:0000259" key="5">
    <source>
        <dbReference type="PROSITE" id="PS50075"/>
    </source>
</evidence>
<dbReference type="Gene3D" id="1.10.1200.10">
    <property type="entry name" value="ACP-like"/>
    <property type="match status" value="2"/>
</dbReference>
<dbReference type="SUPFAM" id="SSF56801">
    <property type="entry name" value="Acetyl-CoA synthetase-like"/>
    <property type="match status" value="3"/>
</dbReference>
<dbReference type="CDD" id="cd19540">
    <property type="entry name" value="LCL_NRPS-like"/>
    <property type="match status" value="2"/>
</dbReference>
<evidence type="ECO:0000256" key="3">
    <source>
        <dbReference type="ARBA" id="ARBA00022553"/>
    </source>
</evidence>
<dbReference type="InterPro" id="IPR042099">
    <property type="entry name" value="ANL_N_sf"/>
</dbReference>
<dbReference type="SUPFAM" id="SSF52777">
    <property type="entry name" value="CoA-dependent acyltransferases"/>
    <property type="match status" value="6"/>
</dbReference>
<dbReference type="InterPro" id="IPR010071">
    <property type="entry name" value="AA_adenyl_dom"/>
</dbReference>
<dbReference type="InterPro" id="IPR000873">
    <property type="entry name" value="AMP-dep_synth/lig_dom"/>
</dbReference>
<keyword evidence="3" id="KW-0597">Phosphoprotein</keyword>
<dbReference type="PANTHER" id="PTHR45527">
    <property type="entry name" value="NONRIBOSOMAL PEPTIDE SYNTHETASE"/>
    <property type="match status" value="1"/>
</dbReference>
<dbReference type="InterPro" id="IPR025110">
    <property type="entry name" value="AMP-bd_C"/>
</dbReference>
<feature type="domain" description="Carrier" evidence="5">
    <location>
        <begin position="3096"/>
        <end position="3171"/>
    </location>
</feature>
<feature type="region of interest" description="Disordered" evidence="4">
    <location>
        <begin position="33"/>
        <end position="57"/>
    </location>
</feature>
<dbReference type="NCBIfam" id="TIGR01733">
    <property type="entry name" value="AA-adenyl-dom"/>
    <property type="match status" value="2"/>
</dbReference>
<dbReference type="InterPro" id="IPR023213">
    <property type="entry name" value="CAT-like_dom_sf"/>
</dbReference>
<feature type="domain" description="Carrier" evidence="5">
    <location>
        <begin position="2047"/>
        <end position="2122"/>
    </location>
</feature>
<dbReference type="InterPro" id="IPR045851">
    <property type="entry name" value="AMP-bd_C_sf"/>
</dbReference>
<dbReference type="InterPro" id="IPR020845">
    <property type="entry name" value="AMP-binding_CS"/>
</dbReference>
<dbReference type="Gene3D" id="3.40.50.980">
    <property type="match status" value="2"/>
</dbReference>
<dbReference type="Gene3D" id="3.40.50.1820">
    <property type="entry name" value="alpha/beta hydrolase"/>
    <property type="match status" value="1"/>
</dbReference>
<dbReference type="PROSITE" id="PS00012">
    <property type="entry name" value="PHOSPHOPANTETHEINE"/>
    <property type="match status" value="3"/>
</dbReference>
<sequence length="3192" mass="338603">MPGDLSRAGDPVLRMLEVHARVMSQAHALLTAAPPAPAPPAPAPAAPAPRPLPATGPYPLSAAQQDIWFIDQMGADHSRAYNETIMLELRGPLDVAALRGAVAGLFARHESLRTVFAADGATQHPLPPPPEPFAVVDLGSDKAEAAWLAERAGDAFDLATGPLCRVTLLRRGPDRHRLHFAVHHAVIDGWSFGILIDELVTLYTGAPAGLAAPPAFRDHVEHERRRAESPAAAADAAYWAQRLEGDFPVLRLPADRPRGADTARLGNRIEYPLSPRVAALVGAVGPTLGCTPFTVLFGAYTALLHRITGQRRLVVGVPLAQRDHPGGDRLVGNCSTVLPVPSTRPDGGTGHEFLRAVQRGLVEAYQHPGFSARAARDRLRIDLRPGERLFASFFNLDRPLRLPSAAGLELRLLRTSRRYAKADFEIDILALPGSYTITCEYDAELFDAATARGHLEAYERLLEELLTDPSAPLPAGEPAMAAPTLPALVEEQARRTPDAVALLYRDESLTYAELDERAARLARVLRDRGAGPERVVALAVPRSTDLVIGAIAAGKAGAAFLPVDVSAAPERAATLLRDAQPVVVLTVAATAGLAPEAPGRHRLVLDDPAVRAQIAAAPPVPPGDAARGLLPAHPAYVIYTSGSTGRPKGVVVPHHGIVNTLRWWQSEQPLTARDRTMLKTPLTFDPSVHELFWPLAAGAVLVVADHDGHHDPRYLVRLIQRTGVTSVQFVPSTLREFLDEPGAGDCLTLRHVLCGGEALPIGLVRRYGTVLTAPLYNLYGPTEASIESTFWPCRADAATATAPIGRPVTGVVLYVLDRDLRAVGDGAVGELCIAGAGLGRGYLNRPDLTAAAFVPDPFGPPGTRMYRTGDLVRRGPGGDLEFIGRADGQVKVRGVRVELGEVEAVLRTLPEVTDAAVLIRTAGDDKQLVAYLAAPPALTADPAALLRRLSTMLPPAMLPSRFVALPALPLLTSGKTDRHALAAVPLDQPAATHPAGRAPRSDTERRVLAMWAELFDRADVGVDDDFFGLGGHSLLATRLVARVRAEFGVELTVRALFEAPTVAGVAARLDPQTGDGARTDRPPLVAGDRPESVPLSFGQQRLWFLHRLLGPGSTYNMATSLRVTGELDVDALRAAFGDLTDRHETLRTTVEETPAGARQRIAPPGTRTAAVRAVDVGPADLPAALAAAGDHAFDLAAEAPVRVWVFGLEPRVHIVTIVVHHIAGDAWSMEPLARDLAVAYAARRQGVAPDWAPLPVQYADYARWQRDLLGDERDPRSRGARQIAFWRRALANLPAELTLPADRPRPAEPTFAGAVVDFELPPDLHAAVERIARERDASVFMVLQAALALLLTRLGAGTDIPLGSPIAGRMDPALDDLVGFFVNTLVLRTDTSGDPAFGELVDRVRDWNLAAYQHQDVPFERLVEVLNPPRAAARHPLFQVMMSLENTAPVDIALDGLTMRTEPHPSTTAKFDLTFSLREHGPGAGIAGELEYSTDLYDPGTARLLVERFRAVLRAVTADPAVRVRDVPVLLPGEAERLLAAGRGEPVPAAEPLPARIAARVALSPGAVAVTDGSTTLTYGELWARAGRIAGALRRRGAGPERVVAIELARSVDAVAAVLGVWRAGAAFTVLDVDWPAARRAAVLAASGAVTVLTAAGLHDLGDEPAPDLDRGGELAYVLFTSGSSGTPKGVMVHHDGLAAILAGWERAYRLGERVTSVLQMAAFGFDVFVGDLARALGTGARLVLCPRPTLAEPGRLLALIERERIDFAEFVPVVARALTAHAEAVGATLGCMAVAVVGSDVVYRHELAALRRLLGPDAMVVNSYGLTEATIDSTWSVVGADEGHDRRALIGRPYPGADIAVLDERGGPTPPGVPGTLHVGGVAVARGYLGAPARTAERFTPDPRGGGARLYDTGDRARWVAGPGDGWQLEYLGRADTQVKVRGVRVELGEVEAALRTLPGVADAAALVRPAGDEDVLVAYLAASAPVAADPAALARALSALLPPAMLPTRFVALPRLPQSSSGKVDRRALAALPLGAAVCPVSAREPRTDVERRLLSVWRDLFGRADIGVDDDFFGLGGHSLLAIRLVGRVRAEFGVELPVRALFEAPTVAGIAERLAAAALAGADRPPLRAAERPAAVPLSFGQQRLWFLHRLTGADSTYNIAMSLRATGALDTSALRAAFGDVVDRHEVLRTTVEDTPDGARQRIAPPGPPHPPVTVVPTGPDGVAAAVEAAGDYAFDLATEAPVRVWVFAVAPDVHVITVVVHHVAGDAWSMEPLARDLATAYAARRQGAAPDWAPLPVQYADFALWQRDLLGDERDPSSRSARQVAFWRRQLHGAPAELFLPTDRPRPAEPSYRGGVIAFEVPAGVHAQLERIARERDASVFMVLQAALALLLTRLGAGTDIPLGSPVAGRMDPALDGLVGFFVNTLVLRTDTSGDPAFTELVDRVRDWNLAAYQHQDVPFERLVEVLNPPRVPARHPLFQVMISLENTTPVDVALDGLALREEQHPGTTAKFDLTFSLCEHGPAAGIAGELEYSTDLYDPATARLLATRFAAVLAAVADAPRTRVADVALLVPGEAELLLAAGTGEPVTTGPSVPDLIAAAVARTPDAAAVTDGSTTLTYGELWVRAGRIAGALRRRGAGPERVVAIELERGVDAVAAVLGVWRAGAAFTVLDVDWPAARRAAVLASSGAVTILDTAVLDTAVLGDAPASDARGSLAYVLYTSGSSGTPKGVMVQHDGLAAILAGWERAYRLRERVTSVLQMAAFGFDVFVGDLARALATGARLVLCPRSALLDPPALLALIERERIDFAEFVPVVARALTAHAEAVGATLGCVAVAVVGSDVVYRHELAALRQLLGPDGVVVNSYGLTEATIDSTWSVVEEDGTGDHRALIGRPYPGAELVVLEERGRTVPPGVPGTLHIRGVAVARGYLGAPARTAERFVPDPAGGGARLYDTGDLVRWAGTGDGWQLEYLGRADTMLKIRGYRIEAGEVAAVVRQVAGVDAVAVIGRPGPDGSPRLVVYLAGGHDPDTAPVAHWHAVLRRRLPRYMVPDGFAILDRLPLSGNGKVDEAALRARPDREIRVAAADYVAPRTPLEQQLADVWAEVLGVDRVGIEDDFFALGGHSLLAMRLVARANDKLAVDLALSALFRTPTIAGLAGQLAAAGRSASPFAPGGITPIARRRDPA</sequence>
<dbReference type="NCBIfam" id="NF003417">
    <property type="entry name" value="PRK04813.1"/>
    <property type="match status" value="3"/>
</dbReference>
<feature type="domain" description="Carrier" evidence="5">
    <location>
        <begin position="998"/>
        <end position="1073"/>
    </location>
</feature>
<dbReference type="InterPro" id="IPR009081">
    <property type="entry name" value="PP-bd_ACP"/>
</dbReference>
<dbReference type="InterPro" id="IPR006162">
    <property type="entry name" value="Ppantetheine_attach_site"/>
</dbReference>